<dbReference type="Proteomes" id="UP001611075">
    <property type="component" value="Unassembled WGS sequence"/>
</dbReference>
<keyword evidence="2" id="KW-0560">Oxidoreductase</keyword>
<dbReference type="Gene3D" id="3.90.180.10">
    <property type="entry name" value="Medium-chain alcohol dehydrogenases, catalytic domain"/>
    <property type="match status" value="1"/>
</dbReference>
<dbReference type="SUPFAM" id="SSF51735">
    <property type="entry name" value="NAD(P)-binding Rossmann-fold domains"/>
    <property type="match status" value="1"/>
</dbReference>
<evidence type="ECO:0000256" key="1">
    <source>
        <dbReference type="ARBA" id="ARBA00022857"/>
    </source>
</evidence>
<proteinExistence type="predicted"/>
<dbReference type="EMBL" id="JBIRPU010000006">
    <property type="protein sequence ID" value="MFI0793397.1"/>
    <property type="molecule type" value="Genomic_DNA"/>
</dbReference>
<organism evidence="4 5">
    <name type="scientific">Micromonospora rubida</name>
    <dbReference type="NCBI Taxonomy" id="2697657"/>
    <lineage>
        <taxon>Bacteria</taxon>
        <taxon>Bacillati</taxon>
        <taxon>Actinomycetota</taxon>
        <taxon>Actinomycetes</taxon>
        <taxon>Micromonosporales</taxon>
        <taxon>Micromonosporaceae</taxon>
        <taxon>Micromonospora</taxon>
    </lineage>
</organism>
<reference evidence="4 5" key="1">
    <citation type="submission" date="2024-10" db="EMBL/GenBank/DDBJ databases">
        <title>The Natural Products Discovery Center: Release of the First 8490 Sequenced Strains for Exploring Actinobacteria Biosynthetic Diversity.</title>
        <authorList>
            <person name="Kalkreuter E."/>
            <person name="Kautsar S.A."/>
            <person name="Yang D."/>
            <person name="Bader C.D."/>
            <person name="Teijaro C.N."/>
            <person name="Fluegel L."/>
            <person name="Davis C.M."/>
            <person name="Simpson J.R."/>
            <person name="Lauterbach L."/>
            <person name="Steele A.D."/>
            <person name="Gui C."/>
            <person name="Meng S."/>
            <person name="Li G."/>
            <person name="Viehrig K."/>
            <person name="Ye F."/>
            <person name="Su P."/>
            <person name="Kiefer A.F."/>
            <person name="Nichols A."/>
            <person name="Cepeda A.J."/>
            <person name="Yan W."/>
            <person name="Fan B."/>
            <person name="Jiang Y."/>
            <person name="Adhikari A."/>
            <person name="Zheng C.-J."/>
            <person name="Schuster L."/>
            <person name="Cowan T.M."/>
            <person name="Smanski M.J."/>
            <person name="Chevrette M.G."/>
            <person name="De Carvalho L.P.S."/>
            <person name="Shen B."/>
        </authorList>
    </citation>
    <scope>NUCLEOTIDE SEQUENCE [LARGE SCALE GENOMIC DNA]</scope>
    <source>
        <strain evidence="4 5">NPDC021253</strain>
    </source>
</reference>
<keyword evidence="5" id="KW-1185">Reference proteome</keyword>
<protein>
    <submittedName>
        <fullName evidence="4">Zinc-binding dehydrogenase</fullName>
    </submittedName>
</protein>
<feature type="domain" description="Enoyl reductase (ER)" evidence="3">
    <location>
        <begin position="10"/>
        <end position="321"/>
    </location>
</feature>
<comment type="caution">
    <text evidence="4">The sequence shown here is derived from an EMBL/GenBank/DDBJ whole genome shotgun (WGS) entry which is preliminary data.</text>
</comment>
<dbReference type="SMART" id="SM00829">
    <property type="entry name" value="PKS_ER"/>
    <property type="match status" value="1"/>
</dbReference>
<dbReference type="Pfam" id="PF08240">
    <property type="entry name" value="ADH_N"/>
    <property type="match status" value="1"/>
</dbReference>
<dbReference type="RefSeq" id="WP_396678791.1">
    <property type="nucleotide sequence ID" value="NZ_JBIRPU010000006.1"/>
</dbReference>
<keyword evidence="1" id="KW-0521">NADP</keyword>
<dbReference type="InterPro" id="IPR036291">
    <property type="entry name" value="NAD(P)-bd_dom_sf"/>
</dbReference>
<name>A0ABW7SIA4_9ACTN</name>
<dbReference type="Gene3D" id="3.40.50.720">
    <property type="entry name" value="NAD(P)-binding Rossmann-like Domain"/>
    <property type="match status" value="1"/>
</dbReference>
<evidence type="ECO:0000256" key="2">
    <source>
        <dbReference type="ARBA" id="ARBA00023002"/>
    </source>
</evidence>
<dbReference type="PANTHER" id="PTHR48106:SF18">
    <property type="entry name" value="QUINONE OXIDOREDUCTASE PIG3"/>
    <property type="match status" value="1"/>
</dbReference>
<dbReference type="PANTHER" id="PTHR48106">
    <property type="entry name" value="QUINONE OXIDOREDUCTASE PIG3-RELATED"/>
    <property type="match status" value="1"/>
</dbReference>
<gene>
    <name evidence="4" type="ORF">ACH4OY_11960</name>
</gene>
<dbReference type="InterPro" id="IPR013154">
    <property type="entry name" value="ADH-like_N"/>
</dbReference>
<evidence type="ECO:0000313" key="4">
    <source>
        <dbReference type="EMBL" id="MFI0793397.1"/>
    </source>
</evidence>
<evidence type="ECO:0000259" key="3">
    <source>
        <dbReference type="SMART" id="SM00829"/>
    </source>
</evidence>
<dbReference type="InterPro" id="IPR011032">
    <property type="entry name" value="GroES-like_sf"/>
</dbReference>
<evidence type="ECO:0000313" key="5">
    <source>
        <dbReference type="Proteomes" id="UP001611075"/>
    </source>
</evidence>
<dbReference type="Pfam" id="PF13602">
    <property type="entry name" value="ADH_zinc_N_2"/>
    <property type="match status" value="1"/>
</dbReference>
<dbReference type="InterPro" id="IPR020843">
    <property type="entry name" value="ER"/>
</dbReference>
<sequence>MRVIEVTRFGGPEVLALTEVPDPSPGGGEAVVEVAYANVLWIDTAIRAGRAGAWFPDRPPYRPGSGVAGTVATVGAGVDPAWVGRRVVTRTGPGGGYLDRALVPVDDLFAVPPTVSLRDAAALLTDGLTAFAVLDLVGGVRAGERVLITAAAGGAGAVLHQAAHAAGARVVGAARGATKRDALRRLGAEEIVDYSAPDWTDRVRTVLGGVDILLDGAGGTYGRAAFDLVVPGGRTCAYGAPAGGFAVPDPASARDRGVAVTGIGDLRALTAQARRRHLLAALDAVAAGRVTPLVGQTFPLDRAADAHRAIEDRETVGKTLLSV</sequence>
<dbReference type="SUPFAM" id="SSF50129">
    <property type="entry name" value="GroES-like"/>
    <property type="match status" value="1"/>
</dbReference>
<accession>A0ABW7SIA4</accession>